<evidence type="ECO:0000313" key="2">
    <source>
        <dbReference type="EMBL" id="KIL67007.1"/>
    </source>
</evidence>
<dbReference type="PANTHER" id="PTHR35192:SF2">
    <property type="entry name" value="APPLE DOMAIN-CONTAINING PROTEIN"/>
    <property type="match status" value="1"/>
</dbReference>
<gene>
    <name evidence="2" type="ORF">M378DRAFT_159962</name>
</gene>
<dbReference type="EMBL" id="KN818233">
    <property type="protein sequence ID" value="KIL67007.1"/>
    <property type="molecule type" value="Genomic_DNA"/>
</dbReference>
<organism evidence="2 3">
    <name type="scientific">Amanita muscaria (strain Koide BX008)</name>
    <dbReference type="NCBI Taxonomy" id="946122"/>
    <lineage>
        <taxon>Eukaryota</taxon>
        <taxon>Fungi</taxon>
        <taxon>Dikarya</taxon>
        <taxon>Basidiomycota</taxon>
        <taxon>Agaricomycotina</taxon>
        <taxon>Agaricomycetes</taxon>
        <taxon>Agaricomycetidae</taxon>
        <taxon>Agaricales</taxon>
        <taxon>Pluteineae</taxon>
        <taxon>Amanitaceae</taxon>
        <taxon>Amanita</taxon>
    </lineage>
</organism>
<dbReference type="InterPro" id="IPR048661">
    <property type="entry name" value="CPL1-like"/>
</dbReference>
<dbReference type="AlphaFoldDB" id="A0A0C2WYY5"/>
<reference evidence="2 3" key="1">
    <citation type="submission" date="2014-04" db="EMBL/GenBank/DDBJ databases">
        <title>Evolutionary Origins and Diversification of the Mycorrhizal Mutualists.</title>
        <authorList>
            <consortium name="DOE Joint Genome Institute"/>
            <consortium name="Mycorrhizal Genomics Consortium"/>
            <person name="Kohler A."/>
            <person name="Kuo A."/>
            <person name="Nagy L.G."/>
            <person name="Floudas D."/>
            <person name="Copeland A."/>
            <person name="Barry K.W."/>
            <person name="Cichocki N."/>
            <person name="Veneault-Fourrey C."/>
            <person name="LaButti K."/>
            <person name="Lindquist E.A."/>
            <person name="Lipzen A."/>
            <person name="Lundell T."/>
            <person name="Morin E."/>
            <person name="Murat C."/>
            <person name="Riley R."/>
            <person name="Ohm R."/>
            <person name="Sun H."/>
            <person name="Tunlid A."/>
            <person name="Henrissat B."/>
            <person name="Grigoriev I.V."/>
            <person name="Hibbett D.S."/>
            <person name="Martin F."/>
        </authorList>
    </citation>
    <scope>NUCLEOTIDE SEQUENCE [LARGE SCALE GENOMIC DNA]</scope>
    <source>
        <strain evidence="2 3">Koide BX008</strain>
    </source>
</reference>
<dbReference type="Pfam" id="PF21671">
    <property type="entry name" value="CPL1-like"/>
    <property type="match status" value="1"/>
</dbReference>
<dbReference type="InterPro" id="IPR038955">
    <property type="entry name" value="PriA/CPL1_fungi"/>
</dbReference>
<dbReference type="InParanoid" id="A0A0C2WYY5"/>
<sequence length="173" mass="18447">MGVLFLPVILATSPCPDKSYTLIPPREHGARCDCYNPHPKEGHAHKVPGSKSCQYTISGRRCTATCPSGHSKRSRQAPQVLINPDRSIIDCPAGHVSCPITSLPDSHHECVDVNTDLENCGGCAALGLGKICGKHGNGVRSATCASGVCKTQSCKKGFHLDADTGKCIWRWTP</sequence>
<dbReference type="STRING" id="946122.A0A0C2WYY5"/>
<accession>A0A0C2WYY5</accession>
<dbReference type="HOGENOM" id="CLU_1481603_0_0_1"/>
<feature type="domain" description="Protein CPL1-like" evidence="1">
    <location>
        <begin position="109"/>
        <end position="168"/>
    </location>
</feature>
<name>A0A0C2WYY5_AMAMK</name>
<keyword evidence="3" id="KW-1185">Reference proteome</keyword>
<evidence type="ECO:0000313" key="3">
    <source>
        <dbReference type="Proteomes" id="UP000054549"/>
    </source>
</evidence>
<dbReference type="Proteomes" id="UP000054549">
    <property type="component" value="Unassembled WGS sequence"/>
</dbReference>
<proteinExistence type="predicted"/>
<dbReference type="OrthoDB" id="439917at2759"/>
<dbReference type="PANTHER" id="PTHR35192">
    <property type="entry name" value="PROTEIN, PUTATIVE-RELATED"/>
    <property type="match status" value="1"/>
</dbReference>
<evidence type="ECO:0000259" key="1">
    <source>
        <dbReference type="Pfam" id="PF21671"/>
    </source>
</evidence>
<protein>
    <recommendedName>
        <fullName evidence="1">Protein CPL1-like domain-containing protein</fullName>
    </recommendedName>
</protein>